<dbReference type="RefSeq" id="WP_008944573.1">
    <property type="nucleotide sequence ID" value="NZ_AMRL01000011.1"/>
</dbReference>
<dbReference type="Pfam" id="PF12728">
    <property type="entry name" value="HTH_17"/>
    <property type="match status" value="1"/>
</dbReference>
<proteinExistence type="predicted"/>
<feature type="domain" description="Helix-turn-helix" evidence="1">
    <location>
        <begin position="20"/>
        <end position="60"/>
    </location>
</feature>
<dbReference type="STRING" id="1207063.P24_09831"/>
<dbReference type="Proteomes" id="UP000006746">
    <property type="component" value="Unassembled WGS sequence"/>
</dbReference>
<dbReference type="EMBL" id="AMRL01000011">
    <property type="protein sequence ID" value="EKE75511.1"/>
    <property type="molecule type" value="Genomic_DNA"/>
</dbReference>
<gene>
    <name evidence="2" type="ORF">P24_09831</name>
</gene>
<sequence length="66" mass="7562">MSKENVKIESDDYLIRAGIAMRRLDISRSKFYEMVNAGHLKTVKIGQIRYVRASVLEAAIQDGIEY</sequence>
<evidence type="ECO:0000313" key="2">
    <source>
        <dbReference type="EMBL" id="EKE75511.1"/>
    </source>
</evidence>
<organism evidence="2 3">
    <name type="scientific">Oceanibaculum indicum P24</name>
    <dbReference type="NCBI Taxonomy" id="1207063"/>
    <lineage>
        <taxon>Bacteria</taxon>
        <taxon>Pseudomonadati</taxon>
        <taxon>Pseudomonadota</taxon>
        <taxon>Alphaproteobacteria</taxon>
        <taxon>Rhodospirillales</taxon>
        <taxon>Oceanibaculaceae</taxon>
        <taxon>Oceanibaculum</taxon>
    </lineage>
</organism>
<protein>
    <recommendedName>
        <fullName evidence="1">Helix-turn-helix domain-containing protein</fullName>
    </recommendedName>
</protein>
<dbReference type="InterPro" id="IPR041657">
    <property type="entry name" value="HTH_17"/>
</dbReference>
<dbReference type="AlphaFoldDB" id="K2IYG0"/>
<name>K2IYG0_9PROT</name>
<comment type="caution">
    <text evidence="2">The sequence shown here is derived from an EMBL/GenBank/DDBJ whole genome shotgun (WGS) entry which is preliminary data.</text>
</comment>
<keyword evidence="3" id="KW-1185">Reference proteome</keyword>
<accession>K2IYG0</accession>
<evidence type="ECO:0000259" key="1">
    <source>
        <dbReference type="Pfam" id="PF12728"/>
    </source>
</evidence>
<reference evidence="2 3" key="1">
    <citation type="journal article" date="2012" name="J. Bacteriol.">
        <title>Genome Sequence of Oceanibaculum indicum Type Strain P24.</title>
        <authorList>
            <person name="Lai Q."/>
            <person name="Shao Z."/>
        </authorList>
    </citation>
    <scope>NUCLEOTIDE SEQUENCE [LARGE SCALE GENOMIC DNA]</scope>
    <source>
        <strain evidence="2 3">P24</strain>
    </source>
</reference>
<evidence type="ECO:0000313" key="3">
    <source>
        <dbReference type="Proteomes" id="UP000006746"/>
    </source>
</evidence>